<feature type="transmembrane region" description="Helical" evidence="1">
    <location>
        <begin position="358"/>
        <end position="375"/>
    </location>
</feature>
<organism evidence="3 4">
    <name type="scientific">Fibrobacter intestinalis</name>
    <dbReference type="NCBI Taxonomy" id="28122"/>
    <lineage>
        <taxon>Bacteria</taxon>
        <taxon>Pseudomonadati</taxon>
        <taxon>Fibrobacterota</taxon>
        <taxon>Fibrobacteria</taxon>
        <taxon>Fibrobacterales</taxon>
        <taxon>Fibrobacteraceae</taxon>
        <taxon>Fibrobacter</taxon>
    </lineage>
</organism>
<dbReference type="RefSeq" id="WP_078776932.1">
    <property type="nucleotide sequence ID" value="NZ_FUWU01000042.1"/>
</dbReference>
<reference evidence="3 4" key="1">
    <citation type="submission" date="2017-02" db="EMBL/GenBank/DDBJ databases">
        <authorList>
            <person name="Peterson S.W."/>
        </authorList>
    </citation>
    <scope>NUCLEOTIDE SEQUENCE [LARGE SCALE GENOMIC DNA]</scope>
    <source>
        <strain evidence="3 4">ATCC 43854</strain>
    </source>
</reference>
<keyword evidence="1" id="KW-0472">Membrane</keyword>
<dbReference type="EMBL" id="FUWU01000042">
    <property type="protein sequence ID" value="SJZ98735.1"/>
    <property type="molecule type" value="Genomic_DNA"/>
</dbReference>
<dbReference type="SUPFAM" id="SSF49785">
    <property type="entry name" value="Galactose-binding domain-like"/>
    <property type="match status" value="1"/>
</dbReference>
<evidence type="ECO:0000256" key="1">
    <source>
        <dbReference type="SAM" id="Phobius"/>
    </source>
</evidence>
<accession>A0A1T4Q4M1</accession>
<dbReference type="AlphaFoldDB" id="A0A1T4Q4M1"/>
<protein>
    <submittedName>
        <fullName evidence="3">NPCBM/NEW2 domain-containing protein</fullName>
    </submittedName>
</protein>
<dbReference type="Pfam" id="PF08305">
    <property type="entry name" value="NPCBM"/>
    <property type="match status" value="1"/>
</dbReference>
<feature type="transmembrane region" description="Helical" evidence="1">
    <location>
        <begin position="387"/>
        <end position="404"/>
    </location>
</feature>
<feature type="transmembrane region" description="Helical" evidence="1">
    <location>
        <begin position="83"/>
        <end position="102"/>
    </location>
</feature>
<feature type="transmembrane region" description="Helical" evidence="1">
    <location>
        <begin position="178"/>
        <end position="196"/>
    </location>
</feature>
<dbReference type="InterPro" id="IPR038637">
    <property type="entry name" value="NPCBM_sf"/>
</dbReference>
<feature type="transmembrane region" description="Helical" evidence="1">
    <location>
        <begin position="254"/>
        <end position="281"/>
    </location>
</feature>
<dbReference type="SMART" id="SM00776">
    <property type="entry name" value="NPCBM"/>
    <property type="match status" value="1"/>
</dbReference>
<proteinExistence type="predicted"/>
<feature type="transmembrane region" description="Helical" evidence="1">
    <location>
        <begin position="448"/>
        <end position="465"/>
    </location>
</feature>
<dbReference type="InterPro" id="IPR013222">
    <property type="entry name" value="Glyco_hyd_98_carb-bd"/>
</dbReference>
<evidence type="ECO:0000259" key="2">
    <source>
        <dbReference type="SMART" id="SM00776"/>
    </source>
</evidence>
<keyword evidence="1" id="KW-1133">Transmembrane helix</keyword>
<feature type="transmembrane region" description="Helical" evidence="1">
    <location>
        <begin position="288"/>
        <end position="306"/>
    </location>
</feature>
<feature type="transmembrane region" description="Helical" evidence="1">
    <location>
        <begin position="416"/>
        <end position="436"/>
    </location>
</feature>
<dbReference type="Proteomes" id="UP000190449">
    <property type="component" value="Unassembled WGS sequence"/>
</dbReference>
<dbReference type="Gene3D" id="2.60.120.1060">
    <property type="entry name" value="NPCBM/NEW2 domain"/>
    <property type="match status" value="1"/>
</dbReference>
<feature type="transmembrane region" description="Helical" evidence="1">
    <location>
        <begin position="50"/>
        <end position="71"/>
    </location>
</feature>
<feature type="transmembrane region" description="Helical" evidence="1">
    <location>
        <begin position="226"/>
        <end position="242"/>
    </location>
</feature>
<name>A0A1T4Q4M1_9BACT</name>
<feature type="domain" description="Glycosyl hydrolase family 98 putative carbohydrate-binding module" evidence="2">
    <location>
        <begin position="688"/>
        <end position="825"/>
    </location>
</feature>
<dbReference type="InterPro" id="IPR008979">
    <property type="entry name" value="Galactose-bd-like_sf"/>
</dbReference>
<evidence type="ECO:0000313" key="3">
    <source>
        <dbReference type="EMBL" id="SJZ98735.1"/>
    </source>
</evidence>
<dbReference type="STRING" id="28122.SAMN02745108_02165"/>
<evidence type="ECO:0000313" key="4">
    <source>
        <dbReference type="Proteomes" id="UP000190449"/>
    </source>
</evidence>
<sequence>MKKEANSFPITVKEGRAIFLTLLVLLGAFLIFNHLSVSFARAWDIQWGYYATLATFVALIVGVVANAKELISRVRSHCPSRKSLAVLFGLLIFFTIFSVNHIENSHRVLSDETSWESMGLQMYFEQSGGICNEGIWKDGVLDCRVEVNNFKGKALGFVYSLVFLFADPNRDTALLVNLPFYLMSLVAFFLALSIWLKSDWRALAATAFLGGMPILLMQSRSASTEVLYIFLLAFLMAWYALVPPKEVKWKHFLLTVPLLGLFSGTRQETVFAFAPFAIYYFRYFRAEFYRLPLFVLSVVAVCWPAVNTMAAYRGYDFQGGTHAAHSLSNFWFNLKTDTVRMLNLGSDSARGDILENPFYTTFTVILLLATLWLLYRMIFQKRYRRGFVLGFLFCIQIFVILLNVSGTFEIDINQRYVLVALPLFALIMALGVSDFLEVRLQNFKRSSQVAALIAVALSTGLALWHTSSFEANMLYYKNKLLGEENYLNSYLKKFPENSIFIYARPWQMLASGHSSFSERTFMGWGTDEFAKYQAESGGNIYLVRGQDGYGQVNRQSRVVGFKTTDQINSILEGYKVEKVLVENRLFGYPLTVHRVVAKHGLSLYAQGISVGEMQLEDGRGVFALSKNFPESVAYHVWRGNDLLMEGVLDSSPDSLTISDLPAGLSRYSFAFYVPDDTVRIIRDAFVDADDVALLSTLPMVEFEQDWGEPQMDESVEHHTLRINGEPFRFGIGSHANSRLLFSLPKDFEMLHAVVGLDDESACGDGAEFAVWTDGKPVWRSRRIYSGESLPIQVKIRGARSLELRLDRGGDKNCDHGDWANAWLSGGK</sequence>
<gene>
    <name evidence="3" type="ORF">SAMN02745108_02165</name>
</gene>
<keyword evidence="1" id="KW-0812">Transmembrane</keyword>